<dbReference type="EMBL" id="BORS01000017">
    <property type="protein sequence ID" value="GIO44409.1"/>
    <property type="molecule type" value="Genomic_DNA"/>
</dbReference>
<protein>
    <submittedName>
        <fullName evidence="1">Uncharacterized protein</fullName>
    </submittedName>
</protein>
<reference evidence="1" key="1">
    <citation type="submission" date="2021-03" db="EMBL/GenBank/DDBJ databases">
        <title>Antimicrobial resistance genes in bacteria isolated from Japanese honey, and their potential for conferring macrolide and lincosamide resistance in the American foulbrood pathogen Paenibacillus larvae.</title>
        <authorList>
            <person name="Okamoto M."/>
            <person name="Kumagai M."/>
            <person name="Kanamori H."/>
            <person name="Takamatsu D."/>
        </authorList>
    </citation>
    <scope>NUCLEOTIDE SEQUENCE</scope>
    <source>
        <strain evidence="1">J41TS4</strain>
    </source>
</reference>
<organism evidence="1 2">
    <name type="scientific">Paenibacillus apis</name>
    <dbReference type="NCBI Taxonomy" id="1792174"/>
    <lineage>
        <taxon>Bacteria</taxon>
        <taxon>Bacillati</taxon>
        <taxon>Bacillota</taxon>
        <taxon>Bacilli</taxon>
        <taxon>Bacillales</taxon>
        <taxon>Paenibacillaceae</taxon>
        <taxon>Paenibacillus</taxon>
    </lineage>
</organism>
<name>A0A920CP18_9BACL</name>
<dbReference type="AlphaFoldDB" id="A0A920CP18"/>
<evidence type="ECO:0000313" key="2">
    <source>
        <dbReference type="Proteomes" id="UP000678895"/>
    </source>
</evidence>
<sequence length="99" mass="11555">MKFRNGVILIALYTIRRQGDPAISHIGSNELKYPTGAIYEDQFYFQTSVFRRSLATGIIPQEQTTRLTDGHDFLLRNRYDEEINSPWKGSLSWLWKSKT</sequence>
<evidence type="ECO:0000313" key="1">
    <source>
        <dbReference type="EMBL" id="GIO44409.1"/>
    </source>
</evidence>
<proteinExistence type="predicted"/>
<keyword evidence="2" id="KW-1185">Reference proteome</keyword>
<dbReference type="RefSeq" id="WP_301630193.1">
    <property type="nucleotide sequence ID" value="NZ_BORS01000017.1"/>
</dbReference>
<dbReference type="Proteomes" id="UP000678895">
    <property type="component" value="Unassembled WGS sequence"/>
</dbReference>
<gene>
    <name evidence="1" type="ORF">J41TS4_41670</name>
</gene>
<accession>A0A920CP18</accession>
<comment type="caution">
    <text evidence="1">The sequence shown here is derived from an EMBL/GenBank/DDBJ whole genome shotgun (WGS) entry which is preliminary data.</text>
</comment>